<evidence type="ECO:0000256" key="2">
    <source>
        <dbReference type="ARBA" id="ARBA00022491"/>
    </source>
</evidence>
<evidence type="ECO:0000256" key="3">
    <source>
        <dbReference type="ARBA" id="ARBA00023242"/>
    </source>
</evidence>
<dbReference type="GO" id="GO:0000122">
    <property type="term" value="P:negative regulation of transcription by RNA polymerase II"/>
    <property type="evidence" value="ECO:0007669"/>
    <property type="project" value="TreeGrafter"/>
</dbReference>
<protein>
    <submittedName>
        <fullName evidence="6">Uncharacterized protein</fullName>
    </submittedName>
</protein>
<dbReference type="InterPro" id="IPR036600">
    <property type="entry name" value="PAH_sf"/>
</dbReference>
<evidence type="ECO:0000313" key="6">
    <source>
        <dbReference type="EMBL" id="CAH2036762.1"/>
    </source>
</evidence>
<keyword evidence="3 4" id="KW-0539">Nucleus</keyword>
<evidence type="ECO:0000256" key="1">
    <source>
        <dbReference type="ARBA" id="ARBA00004123"/>
    </source>
</evidence>
<dbReference type="EMBL" id="OU466857">
    <property type="protein sequence ID" value="CAH2036762.1"/>
    <property type="molecule type" value="Genomic_DNA"/>
</dbReference>
<dbReference type="PANTHER" id="PTHR12346:SF0">
    <property type="entry name" value="SIN3A, ISOFORM G"/>
    <property type="match status" value="1"/>
</dbReference>
<dbReference type="PROSITE" id="PS51477">
    <property type="entry name" value="PAH"/>
    <property type="match status" value="2"/>
</dbReference>
<keyword evidence="2" id="KW-0678">Repressor</keyword>
<dbReference type="GO" id="GO:0003714">
    <property type="term" value="F:transcription corepressor activity"/>
    <property type="evidence" value="ECO:0007669"/>
    <property type="project" value="InterPro"/>
</dbReference>
<name>A0AAU9RBH6_THLAR</name>
<dbReference type="Gene3D" id="1.20.1160.11">
    <property type="entry name" value="Paired amphipathic helix"/>
    <property type="match status" value="2"/>
</dbReference>
<dbReference type="InterPro" id="IPR003822">
    <property type="entry name" value="PAH"/>
</dbReference>
<dbReference type="AlphaFoldDB" id="A0AAU9RBH6"/>
<dbReference type="Proteomes" id="UP000836841">
    <property type="component" value="Chromosome 1"/>
</dbReference>
<comment type="subcellular location">
    <subcellularLocation>
        <location evidence="1 4">Nucleus</location>
    </subcellularLocation>
</comment>
<feature type="compositionally biased region" description="Basic residues" evidence="5">
    <location>
        <begin position="203"/>
        <end position="213"/>
    </location>
</feature>
<dbReference type="SUPFAM" id="SSF47762">
    <property type="entry name" value="PAH2 domain"/>
    <property type="match status" value="2"/>
</dbReference>
<feature type="region of interest" description="Disordered" evidence="5">
    <location>
        <begin position="186"/>
        <end position="213"/>
    </location>
</feature>
<dbReference type="GO" id="GO:0000118">
    <property type="term" value="C:histone deacetylase complex"/>
    <property type="evidence" value="ECO:0007669"/>
    <property type="project" value="TreeGrafter"/>
</dbReference>
<dbReference type="PANTHER" id="PTHR12346">
    <property type="entry name" value="SIN3B-RELATED"/>
    <property type="match status" value="1"/>
</dbReference>
<reference evidence="6 7" key="1">
    <citation type="submission" date="2022-03" db="EMBL/GenBank/DDBJ databases">
        <authorList>
            <person name="Nunn A."/>
            <person name="Chopra R."/>
            <person name="Nunn A."/>
            <person name="Contreras Garrido A."/>
        </authorList>
    </citation>
    <scope>NUCLEOTIDE SEQUENCE [LARGE SCALE GENOMIC DNA]</scope>
</reference>
<dbReference type="Pfam" id="PF02671">
    <property type="entry name" value="PAH"/>
    <property type="match status" value="2"/>
</dbReference>
<organism evidence="6 7">
    <name type="scientific">Thlaspi arvense</name>
    <name type="common">Field penny-cress</name>
    <dbReference type="NCBI Taxonomy" id="13288"/>
    <lineage>
        <taxon>Eukaryota</taxon>
        <taxon>Viridiplantae</taxon>
        <taxon>Streptophyta</taxon>
        <taxon>Embryophyta</taxon>
        <taxon>Tracheophyta</taxon>
        <taxon>Spermatophyta</taxon>
        <taxon>Magnoliopsida</taxon>
        <taxon>eudicotyledons</taxon>
        <taxon>Gunneridae</taxon>
        <taxon>Pentapetalae</taxon>
        <taxon>rosids</taxon>
        <taxon>malvids</taxon>
        <taxon>Brassicales</taxon>
        <taxon>Brassicaceae</taxon>
        <taxon>Thlaspideae</taxon>
        <taxon>Thlaspi</taxon>
    </lineage>
</organism>
<evidence type="ECO:0000313" key="7">
    <source>
        <dbReference type="Proteomes" id="UP000836841"/>
    </source>
</evidence>
<gene>
    <name evidence="6" type="ORF">TAV2_LOCUS1739</name>
</gene>
<accession>A0AAU9RBH6</accession>
<keyword evidence="7" id="KW-1185">Reference proteome</keyword>
<evidence type="ECO:0000256" key="5">
    <source>
        <dbReference type="SAM" id="MobiDB-lite"/>
    </source>
</evidence>
<proteinExistence type="predicted"/>
<sequence>MVGRGAPREPTTNEMYLYLGSLKKGLQPSKYKKFVNIMQDITSRGTRVTTPNDIKRVEEILKDYPRLLLGFSVLVPDRDRPIHSAEASKGLRQFKTIQTMVGKRISPSPSPVPTMDDALIFLVSVEEAFQYEPANYDKFVKIMLSAQRLREASAIAKVEKLTRDHPNLLMGFSAFLSADSKIPRVTNKRKRAESDGAVFMNKPKTRSQSRRVT</sequence>
<dbReference type="GO" id="GO:0000785">
    <property type="term" value="C:chromatin"/>
    <property type="evidence" value="ECO:0007669"/>
    <property type="project" value="TreeGrafter"/>
</dbReference>
<evidence type="ECO:0000256" key="4">
    <source>
        <dbReference type="PROSITE-ProRule" id="PRU00810"/>
    </source>
</evidence>
<dbReference type="InterPro" id="IPR039774">
    <property type="entry name" value="Sin3-like"/>
</dbReference>